<dbReference type="EMBL" id="CASHTH010004338">
    <property type="protein sequence ID" value="CAI8056232.1"/>
    <property type="molecule type" value="Genomic_DNA"/>
</dbReference>
<dbReference type="InterPro" id="IPR002347">
    <property type="entry name" value="SDR_fam"/>
</dbReference>
<dbReference type="AlphaFoldDB" id="A0AA35XLV6"/>
<gene>
    <name evidence="1" type="ORF">GBAR_LOCUS30641</name>
</gene>
<keyword evidence="2" id="KW-1185">Reference proteome</keyword>
<organism evidence="1 2">
    <name type="scientific">Geodia barretti</name>
    <name type="common">Barrett's horny sponge</name>
    <dbReference type="NCBI Taxonomy" id="519541"/>
    <lineage>
        <taxon>Eukaryota</taxon>
        <taxon>Metazoa</taxon>
        <taxon>Porifera</taxon>
        <taxon>Demospongiae</taxon>
        <taxon>Heteroscleromorpha</taxon>
        <taxon>Tetractinellida</taxon>
        <taxon>Astrophorina</taxon>
        <taxon>Geodiidae</taxon>
        <taxon>Geodia</taxon>
    </lineage>
</organism>
<reference evidence="1" key="1">
    <citation type="submission" date="2023-03" db="EMBL/GenBank/DDBJ databases">
        <authorList>
            <person name="Steffen K."/>
            <person name="Cardenas P."/>
        </authorList>
    </citation>
    <scope>NUCLEOTIDE SEQUENCE</scope>
</reference>
<evidence type="ECO:0000313" key="2">
    <source>
        <dbReference type="Proteomes" id="UP001174909"/>
    </source>
</evidence>
<protein>
    <submittedName>
        <fullName evidence="1">Uncharacterized protein</fullName>
    </submittedName>
</protein>
<name>A0AA35XLV6_GEOBA</name>
<dbReference type="Pfam" id="PF13561">
    <property type="entry name" value="adh_short_C2"/>
    <property type="match status" value="1"/>
</dbReference>
<dbReference type="Gene3D" id="3.40.50.720">
    <property type="entry name" value="NAD(P)-binding Rossmann-like Domain"/>
    <property type="match status" value="1"/>
</dbReference>
<dbReference type="SUPFAM" id="SSF51735">
    <property type="entry name" value="NAD(P)-binding Rossmann-fold domains"/>
    <property type="match status" value="1"/>
</dbReference>
<evidence type="ECO:0000313" key="1">
    <source>
        <dbReference type="EMBL" id="CAI8056232.1"/>
    </source>
</evidence>
<accession>A0AA35XLV6</accession>
<proteinExistence type="predicted"/>
<comment type="caution">
    <text evidence="1">The sequence shown here is derived from an EMBL/GenBank/DDBJ whole genome shotgun (WGS) entry which is preliminary data.</text>
</comment>
<dbReference type="InterPro" id="IPR036291">
    <property type="entry name" value="NAD(P)-bd_dom_sf"/>
</dbReference>
<dbReference type="Proteomes" id="UP001174909">
    <property type="component" value="Unassembled WGS sequence"/>
</dbReference>
<sequence length="83" mass="9000">MRADVSRANEIEAMVERAHAEFGRIDILVNNALFRGAVGRRQQIWRTYPSPTSTAGIGILVKATFLTAKYTCRTCAGLGTAAS</sequence>